<dbReference type="AlphaFoldDB" id="A0A399QX09"/>
<evidence type="ECO:0000256" key="2">
    <source>
        <dbReference type="ARBA" id="ARBA00022475"/>
    </source>
</evidence>
<keyword evidence="1" id="KW-0813">Transport</keyword>
<name>A0A399QX09_9PROT</name>
<feature type="domain" description="ABC transporter" evidence="10">
    <location>
        <begin position="1"/>
        <end position="240"/>
    </location>
</feature>
<keyword evidence="4" id="KW-0997">Cell inner membrane</keyword>
<dbReference type="InterPro" id="IPR027417">
    <property type="entry name" value="P-loop_NTPase"/>
</dbReference>
<keyword evidence="3 9" id="KW-0500">Molybdenum</keyword>
<dbReference type="NCBIfam" id="TIGR02142">
    <property type="entry name" value="modC_ABC"/>
    <property type="match status" value="1"/>
</dbReference>
<dbReference type="InterPro" id="IPR011868">
    <property type="entry name" value="ModC_ABC_ATP-bd"/>
</dbReference>
<dbReference type="InterPro" id="IPR008995">
    <property type="entry name" value="Mo/tungstate-bd_C_term_dom"/>
</dbReference>
<evidence type="ECO:0000256" key="4">
    <source>
        <dbReference type="ARBA" id="ARBA00022519"/>
    </source>
</evidence>
<dbReference type="SUPFAM" id="SSF50331">
    <property type="entry name" value="MOP-like"/>
    <property type="match status" value="1"/>
</dbReference>
<keyword evidence="7" id="KW-1278">Translocase</keyword>
<keyword evidence="13" id="KW-1185">Reference proteome</keyword>
<dbReference type="PROSITE" id="PS00211">
    <property type="entry name" value="ABC_TRANSPORTER_1"/>
    <property type="match status" value="1"/>
</dbReference>
<protein>
    <submittedName>
        <fullName evidence="12">Molybdenum ABC transporter ATP-binding protein</fullName>
        <ecNumber evidence="12">3.6.3.29</ecNumber>
    </submittedName>
</protein>
<dbReference type="InterPro" id="IPR004606">
    <property type="entry name" value="Mop_domain"/>
</dbReference>
<dbReference type="GO" id="GO:0016887">
    <property type="term" value="F:ATP hydrolysis activity"/>
    <property type="evidence" value="ECO:0007669"/>
    <property type="project" value="InterPro"/>
</dbReference>
<dbReference type="GO" id="GO:0016020">
    <property type="term" value="C:membrane"/>
    <property type="evidence" value="ECO:0007669"/>
    <property type="project" value="InterPro"/>
</dbReference>
<dbReference type="Gene3D" id="2.40.50.100">
    <property type="match status" value="1"/>
</dbReference>
<dbReference type="GO" id="GO:0015098">
    <property type="term" value="F:molybdate ion transmembrane transporter activity"/>
    <property type="evidence" value="ECO:0007669"/>
    <property type="project" value="InterPro"/>
</dbReference>
<reference evidence="12 13" key="1">
    <citation type="submission" date="2018-08" db="EMBL/GenBank/DDBJ databases">
        <title>Henriciella mobilis sp. nov., isolated from seawater.</title>
        <authorList>
            <person name="Cheng H."/>
            <person name="Wu Y.-H."/>
            <person name="Xu X.-W."/>
            <person name="Guo L.-L."/>
        </authorList>
    </citation>
    <scope>NUCLEOTIDE SEQUENCE [LARGE SCALE GENOMIC DNA]</scope>
    <source>
        <strain evidence="12 13">CCUG66934</strain>
    </source>
</reference>
<keyword evidence="12" id="KW-0378">Hydrolase</keyword>
<dbReference type="InterPro" id="IPR003439">
    <property type="entry name" value="ABC_transporter-like_ATP-bd"/>
</dbReference>
<keyword evidence="6 12" id="KW-0067">ATP-binding</keyword>
<dbReference type="EMBL" id="QWGB01000005">
    <property type="protein sequence ID" value="RIJ23450.1"/>
    <property type="molecule type" value="Genomic_DNA"/>
</dbReference>
<evidence type="ECO:0000256" key="8">
    <source>
        <dbReference type="ARBA" id="ARBA00023136"/>
    </source>
</evidence>
<dbReference type="InterPro" id="IPR003593">
    <property type="entry name" value="AAA+_ATPase"/>
</dbReference>
<dbReference type="GO" id="GO:0005524">
    <property type="term" value="F:ATP binding"/>
    <property type="evidence" value="ECO:0007669"/>
    <property type="project" value="UniProtKB-KW"/>
</dbReference>
<evidence type="ECO:0000313" key="12">
    <source>
        <dbReference type="EMBL" id="RIJ23450.1"/>
    </source>
</evidence>
<dbReference type="OrthoDB" id="9802264at2"/>
<dbReference type="InterPro" id="IPR005116">
    <property type="entry name" value="Transp-assoc_OB_typ1"/>
</dbReference>
<gene>
    <name evidence="12" type="primary">modC</name>
    <name evidence="12" type="ORF">D1224_04075</name>
</gene>
<keyword evidence="5" id="KW-0547">Nucleotide-binding</keyword>
<organism evidence="12 13">
    <name type="scientific">Henriciella barbarensis</name>
    <dbReference type="NCBI Taxonomy" id="86342"/>
    <lineage>
        <taxon>Bacteria</taxon>
        <taxon>Pseudomonadati</taxon>
        <taxon>Pseudomonadota</taxon>
        <taxon>Alphaproteobacteria</taxon>
        <taxon>Hyphomonadales</taxon>
        <taxon>Hyphomonadaceae</taxon>
        <taxon>Henriciella</taxon>
    </lineage>
</organism>
<evidence type="ECO:0000259" key="10">
    <source>
        <dbReference type="PROSITE" id="PS50893"/>
    </source>
</evidence>
<comment type="caution">
    <text evidence="12">The sequence shown here is derived from an EMBL/GenBank/DDBJ whole genome shotgun (WGS) entry which is preliminary data.</text>
</comment>
<evidence type="ECO:0000256" key="5">
    <source>
        <dbReference type="ARBA" id="ARBA00022741"/>
    </source>
</evidence>
<accession>A0A399QX09</accession>
<proteinExistence type="predicted"/>
<sequence length="369" mass="39221">MASVSADRLSLDIALARKTFSLNVRETLVLDGVTAVFGPSGSGKTTLLRAIAGLESGAEGSICFAETVWRDSAEGNFVPAHQRAVAYVFQDARLFSHLDVRGNLDFAAKRARKAGRAPNVDGAVEAFGIQGLQDRRADSLSGGESRRVALARAVLSCPDLMLLDEPLTGLDRAARREILPFLKRLPEQSACPILYVSHDLEEVAALASRIVVMREGQVLANGPIGEVGRSLDLGPLSEGAGPASLIEVQVTRIDTDGGLMALDAGGEVLRLPAAPGTQEGDRLRLFIDARDVAIAVERPGPMSIRNILPAQVGRIVSSDTAADALVDLFFGGEMISAQITRQALSELQLETGQQVFALMKSVRLAGDFR</sequence>
<evidence type="ECO:0000256" key="9">
    <source>
        <dbReference type="PROSITE-ProRule" id="PRU01213"/>
    </source>
</evidence>
<dbReference type="SUPFAM" id="SSF52540">
    <property type="entry name" value="P-loop containing nucleoside triphosphate hydrolases"/>
    <property type="match status" value="1"/>
</dbReference>
<dbReference type="Gene3D" id="3.40.50.300">
    <property type="entry name" value="P-loop containing nucleotide triphosphate hydrolases"/>
    <property type="match status" value="1"/>
</dbReference>
<evidence type="ECO:0000256" key="7">
    <source>
        <dbReference type="ARBA" id="ARBA00022967"/>
    </source>
</evidence>
<dbReference type="Proteomes" id="UP000265431">
    <property type="component" value="Unassembled WGS sequence"/>
</dbReference>
<evidence type="ECO:0000256" key="3">
    <source>
        <dbReference type="ARBA" id="ARBA00022505"/>
    </source>
</evidence>
<dbReference type="SMART" id="SM00382">
    <property type="entry name" value="AAA"/>
    <property type="match status" value="1"/>
</dbReference>
<dbReference type="Pfam" id="PF03459">
    <property type="entry name" value="TOBE"/>
    <property type="match status" value="1"/>
</dbReference>
<dbReference type="PROSITE" id="PS51866">
    <property type="entry name" value="MOP"/>
    <property type="match status" value="1"/>
</dbReference>
<dbReference type="InterPro" id="IPR050334">
    <property type="entry name" value="Molybdenum_import_ModC"/>
</dbReference>
<dbReference type="PANTHER" id="PTHR43514:SF4">
    <property type="entry name" value="ABC TRANSPORTER I FAMILY MEMBER 10"/>
    <property type="match status" value="1"/>
</dbReference>
<dbReference type="Pfam" id="PF00005">
    <property type="entry name" value="ABC_tran"/>
    <property type="match status" value="1"/>
</dbReference>
<dbReference type="EC" id="3.6.3.29" evidence="12"/>
<evidence type="ECO:0000313" key="13">
    <source>
        <dbReference type="Proteomes" id="UP000265431"/>
    </source>
</evidence>
<dbReference type="InterPro" id="IPR017871">
    <property type="entry name" value="ABC_transporter-like_CS"/>
</dbReference>
<dbReference type="PROSITE" id="PS50893">
    <property type="entry name" value="ABC_TRANSPORTER_2"/>
    <property type="match status" value="1"/>
</dbReference>
<evidence type="ECO:0000259" key="11">
    <source>
        <dbReference type="PROSITE" id="PS51866"/>
    </source>
</evidence>
<keyword evidence="2" id="KW-1003">Cell membrane</keyword>
<dbReference type="GO" id="GO:0140359">
    <property type="term" value="F:ABC-type transporter activity"/>
    <property type="evidence" value="ECO:0007669"/>
    <property type="project" value="InterPro"/>
</dbReference>
<evidence type="ECO:0000256" key="6">
    <source>
        <dbReference type="ARBA" id="ARBA00022840"/>
    </source>
</evidence>
<keyword evidence="8" id="KW-0472">Membrane</keyword>
<evidence type="ECO:0000256" key="1">
    <source>
        <dbReference type="ARBA" id="ARBA00022448"/>
    </source>
</evidence>
<feature type="domain" description="Mop" evidence="11">
    <location>
        <begin position="301"/>
        <end position="368"/>
    </location>
</feature>
<dbReference type="PANTHER" id="PTHR43514">
    <property type="entry name" value="ABC TRANSPORTER I FAMILY MEMBER 10"/>
    <property type="match status" value="1"/>
</dbReference>